<dbReference type="InterPro" id="IPR013484">
    <property type="entry name" value="MoaB_proteobac"/>
</dbReference>
<name>A0A557RN85_9GAMM</name>
<comment type="function">
    <text evidence="2">May be involved in the biosynthesis of molybdopterin.</text>
</comment>
<dbReference type="InterPro" id="IPR001453">
    <property type="entry name" value="MoaB/Mog_dom"/>
</dbReference>
<dbReference type="InterPro" id="IPR036425">
    <property type="entry name" value="MoaB/Mog-like_dom_sf"/>
</dbReference>
<dbReference type="GO" id="GO:0005829">
    <property type="term" value="C:cytosol"/>
    <property type="evidence" value="ECO:0007669"/>
    <property type="project" value="TreeGrafter"/>
</dbReference>
<evidence type="ECO:0000313" key="5">
    <source>
        <dbReference type="Proteomes" id="UP000316688"/>
    </source>
</evidence>
<dbReference type="SMART" id="SM00852">
    <property type="entry name" value="MoCF_biosynth"/>
    <property type="match status" value="1"/>
</dbReference>
<dbReference type="SUPFAM" id="SSF53218">
    <property type="entry name" value="Molybdenum cofactor biosynthesis proteins"/>
    <property type="match status" value="1"/>
</dbReference>
<dbReference type="PANTHER" id="PTHR43232:SF2">
    <property type="entry name" value="MOLYBDENUM COFACTOR BIOSYNTHESIS PROTEIN B"/>
    <property type="match status" value="1"/>
</dbReference>
<dbReference type="EMBL" id="VMKP01000001">
    <property type="protein sequence ID" value="TVO66639.1"/>
    <property type="molecule type" value="Genomic_DNA"/>
</dbReference>
<dbReference type="CDD" id="cd00886">
    <property type="entry name" value="MogA_MoaB"/>
    <property type="match status" value="1"/>
</dbReference>
<dbReference type="Pfam" id="PF00994">
    <property type="entry name" value="MoCF_biosynth"/>
    <property type="match status" value="1"/>
</dbReference>
<organism evidence="4 5">
    <name type="scientific">Spiribacter aquaticus</name>
    <dbReference type="NCBI Taxonomy" id="1935996"/>
    <lineage>
        <taxon>Bacteria</taxon>
        <taxon>Pseudomonadati</taxon>
        <taxon>Pseudomonadota</taxon>
        <taxon>Gammaproteobacteria</taxon>
        <taxon>Chromatiales</taxon>
        <taxon>Ectothiorhodospiraceae</taxon>
        <taxon>Spiribacter</taxon>
    </lineage>
</organism>
<dbReference type="RefSeq" id="WP_144347136.1">
    <property type="nucleotide sequence ID" value="NZ_VMKP01000001.1"/>
</dbReference>
<protein>
    <recommendedName>
        <fullName evidence="1 2">Molybdenum cofactor biosynthesis protein B</fullName>
    </recommendedName>
</protein>
<reference evidence="4 5" key="1">
    <citation type="submission" date="2019-07" db="EMBL/GenBank/DDBJ databases">
        <title>Reclasification of Spiribacter aquaticus.</title>
        <authorList>
            <person name="Leon M.J."/>
            <person name="Sanchez-Porro C."/>
            <person name="Ventosa A."/>
        </authorList>
    </citation>
    <scope>NUCLEOTIDE SEQUENCE [LARGE SCALE GENOMIC DNA]</scope>
    <source>
        <strain evidence="4 5">SP30</strain>
    </source>
</reference>
<keyword evidence="2" id="KW-0501">Molybdenum cofactor biosynthesis</keyword>
<sequence>MTEPREFTPLSVAVLTVSDTRTAADDRSGQTLRELAAADGHRVADHRIVTDDRYAIRAVVSAWIADPGVHAVICTGGTGFSQRDVTPEAIEVLFDRTIPGFGERFRQLSHASVGSSTLQSRALAGIANRTLVVALPGSTGACRDGWSGLLSEQLDVTHRPCNLAELALGL</sequence>
<dbReference type="UniPathway" id="UPA00344"/>
<dbReference type="GO" id="GO:0006777">
    <property type="term" value="P:Mo-molybdopterin cofactor biosynthetic process"/>
    <property type="evidence" value="ECO:0007669"/>
    <property type="project" value="UniProtKB-UniRule"/>
</dbReference>
<dbReference type="PIRSF" id="PIRSF006443">
    <property type="entry name" value="MoaB"/>
    <property type="match status" value="1"/>
</dbReference>
<feature type="domain" description="MoaB/Mog" evidence="3">
    <location>
        <begin position="13"/>
        <end position="157"/>
    </location>
</feature>
<evidence type="ECO:0000313" key="4">
    <source>
        <dbReference type="EMBL" id="TVO66639.1"/>
    </source>
</evidence>
<dbReference type="Gene3D" id="3.40.980.10">
    <property type="entry name" value="MoaB/Mog-like domain"/>
    <property type="match status" value="1"/>
</dbReference>
<accession>A0A557RN85</accession>
<dbReference type="AlphaFoldDB" id="A0A557RN85"/>
<evidence type="ECO:0000259" key="3">
    <source>
        <dbReference type="SMART" id="SM00852"/>
    </source>
</evidence>
<dbReference type="InterPro" id="IPR012245">
    <property type="entry name" value="MoaB"/>
</dbReference>
<evidence type="ECO:0000256" key="1">
    <source>
        <dbReference type="ARBA" id="ARBA00015262"/>
    </source>
</evidence>
<evidence type="ECO:0000256" key="2">
    <source>
        <dbReference type="PIRNR" id="PIRNR006443"/>
    </source>
</evidence>
<comment type="caution">
    <text evidence="4">The sequence shown here is derived from an EMBL/GenBank/DDBJ whole genome shotgun (WGS) entry which is preliminary data.</text>
</comment>
<gene>
    <name evidence="4" type="primary">moaB</name>
    <name evidence="4" type="ORF">FPL11_02850</name>
</gene>
<proteinExistence type="inferred from homology"/>
<dbReference type="NCBIfam" id="TIGR02667">
    <property type="entry name" value="moaB_proteo"/>
    <property type="match status" value="1"/>
</dbReference>
<dbReference type="Proteomes" id="UP000316688">
    <property type="component" value="Unassembled WGS sequence"/>
</dbReference>
<comment type="pathway">
    <text evidence="2">Cofactor biosynthesis; molybdopterin biosynthesis.</text>
</comment>
<dbReference type="NCBIfam" id="TIGR00177">
    <property type="entry name" value="molyb_syn"/>
    <property type="match status" value="1"/>
</dbReference>
<comment type="similarity">
    <text evidence="2">Belongs to the MoaB/Mog family.</text>
</comment>
<keyword evidence="5" id="KW-1185">Reference proteome</keyword>
<dbReference type="PANTHER" id="PTHR43232">
    <property type="entry name" value="MOLYBDENUM COFACTOR BIOSYNTHESIS PROTEIN B"/>
    <property type="match status" value="1"/>
</dbReference>